<evidence type="ECO:0000313" key="19">
    <source>
        <dbReference type="EMBL" id="ADV64268.1"/>
    </source>
</evidence>
<feature type="active site" evidence="15">
    <location>
        <position position="61"/>
    </location>
</feature>
<feature type="transmembrane region" description="Helical" evidence="14">
    <location>
        <begin position="100"/>
        <end position="124"/>
    </location>
</feature>
<feature type="transmembrane region" description="Helical" evidence="14">
    <location>
        <begin position="144"/>
        <end position="163"/>
    </location>
</feature>
<dbReference type="EMBL" id="CP002353">
    <property type="protein sequence ID" value="ADV64268.1"/>
    <property type="molecule type" value="Genomic_DNA"/>
</dbReference>
<keyword evidence="3" id="KW-1003">Cell membrane</keyword>
<feature type="transmembrane region" description="Helical" evidence="14">
    <location>
        <begin position="43"/>
        <end position="62"/>
    </location>
</feature>
<dbReference type="STRING" id="575540.Isop_3712"/>
<evidence type="ECO:0000313" key="20">
    <source>
        <dbReference type="Proteomes" id="UP000008631"/>
    </source>
</evidence>
<dbReference type="GO" id="GO:0008237">
    <property type="term" value="F:metallopeptidase activity"/>
    <property type="evidence" value="ECO:0007669"/>
    <property type="project" value="UniProtKB-UniRule"/>
</dbReference>
<evidence type="ECO:0000256" key="7">
    <source>
        <dbReference type="ARBA" id="ARBA00022737"/>
    </source>
</evidence>
<evidence type="ECO:0000256" key="4">
    <source>
        <dbReference type="ARBA" id="ARBA00022670"/>
    </source>
</evidence>
<keyword evidence="20" id="KW-1185">Reference proteome</keyword>
<dbReference type="KEGG" id="ipa:Isop_3712"/>
<keyword evidence="11 14" id="KW-0482">Metalloprotease</keyword>
<feature type="transmembrane region" description="Helical" evidence="14">
    <location>
        <begin position="12"/>
        <end position="31"/>
    </location>
</feature>
<evidence type="ECO:0000256" key="6">
    <source>
        <dbReference type="ARBA" id="ARBA00022723"/>
    </source>
</evidence>
<dbReference type="eggNOG" id="COG1994">
    <property type="taxonomic scope" value="Bacteria"/>
</dbReference>
<keyword evidence="6 14" id="KW-0479">Metal-binding</keyword>
<accession>E8QZZ2</accession>
<evidence type="ECO:0000256" key="1">
    <source>
        <dbReference type="ARBA" id="ARBA00004651"/>
    </source>
</evidence>
<evidence type="ECO:0000256" key="15">
    <source>
        <dbReference type="PIRSR" id="PIRSR006404-1"/>
    </source>
</evidence>
<dbReference type="PIRSF" id="PIRSF006404">
    <property type="entry name" value="UCP006404_Pept_M50_CBS"/>
    <property type="match status" value="1"/>
</dbReference>
<evidence type="ECO:0000256" key="3">
    <source>
        <dbReference type="ARBA" id="ARBA00022475"/>
    </source>
</evidence>
<dbReference type="RefSeq" id="WP_013566556.1">
    <property type="nucleotide sequence ID" value="NC_014962.1"/>
</dbReference>
<dbReference type="InterPro" id="IPR016483">
    <property type="entry name" value="UCP006404_Pept_M50_CBS"/>
</dbReference>
<evidence type="ECO:0000256" key="5">
    <source>
        <dbReference type="ARBA" id="ARBA00022692"/>
    </source>
</evidence>
<evidence type="ECO:0000256" key="13">
    <source>
        <dbReference type="ARBA" id="ARBA00023136"/>
    </source>
</evidence>
<dbReference type="InterPro" id="IPR046342">
    <property type="entry name" value="CBS_dom_sf"/>
</dbReference>
<protein>
    <recommendedName>
        <fullName evidence="14">Zinc metalloprotease</fullName>
    </recommendedName>
</protein>
<keyword evidence="12 17" id="KW-0129">CBS domain</keyword>
<feature type="binding site" evidence="16">
    <location>
        <position position="60"/>
    </location>
    <ligand>
        <name>Zn(2+)</name>
        <dbReference type="ChEBI" id="CHEBI:29105"/>
        <note>catalytic</note>
    </ligand>
</feature>
<dbReference type="GO" id="GO:0005886">
    <property type="term" value="C:plasma membrane"/>
    <property type="evidence" value="ECO:0007669"/>
    <property type="project" value="UniProtKB-SubCell"/>
</dbReference>
<name>E8QZZ2_ISOPI</name>
<feature type="domain" description="CBS" evidence="18">
    <location>
        <begin position="244"/>
        <end position="302"/>
    </location>
</feature>
<evidence type="ECO:0000256" key="12">
    <source>
        <dbReference type="ARBA" id="ARBA00023122"/>
    </source>
</evidence>
<dbReference type="eggNOG" id="COG0517">
    <property type="taxonomic scope" value="Bacteria"/>
</dbReference>
<evidence type="ECO:0000256" key="9">
    <source>
        <dbReference type="ARBA" id="ARBA00022833"/>
    </source>
</evidence>
<dbReference type="GO" id="GO:0006508">
    <property type="term" value="P:proteolysis"/>
    <property type="evidence" value="ECO:0007669"/>
    <property type="project" value="UniProtKB-KW"/>
</dbReference>
<gene>
    <name evidence="19" type="ordered locus">Isop_3712</name>
</gene>
<keyword evidence="9 14" id="KW-0862">Zinc</keyword>
<keyword evidence="7" id="KW-0677">Repeat</keyword>
<evidence type="ECO:0000256" key="17">
    <source>
        <dbReference type="PROSITE-ProRule" id="PRU00703"/>
    </source>
</evidence>
<comment type="similarity">
    <text evidence="2 14">Belongs to the peptidase M50B family.</text>
</comment>
<dbReference type="InterPro" id="IPR000644">
    <property type="entry name" value="CBS_dom"/>
</dbReference>
<evidence type="ECO:0000256" key="11">
    <source>
        <dbReference type="ARBA" id="ARBA00023049"/>
    </source>
</evidence>
<dbReference type="InParanoid" id="E8QZZ2"/>
<organism evidence="19 20">
    <name type="scientific">Isosphaera pallida (strain ATCC 43644 / DSM 9630 / IS1B)</name>
    <dbReference type="NCBI Taxonomy" id="575540"/>
    <lineage>
        <taxon>Bacteria</taxon>
        <taxon>Pseudomonadati</taxon>
        <taxon>Planctomycetota</taxon>
        <taxon>Planctomycetia</taxon>
        <taxon>Isosphaerales</taxon>
        <taxon>Isosphaeraceae</taxon>
        <taxon>Isosphaera</taxon>
    </lineage>
</organism>
<keyword evidence="10 14" id="KW-1133">Transmembrane helix</keyword>
<proteinExistence type="inferred from homology"/>
<evidence type="ECO:0000256" key="16">
    <source>
        <dbReference type="PIRSR" id="PIRSR006404-2"/>
    </source>
</evidence>
<dbReference type="InterPro" id="IPR008915">
    <property type="entry name" value="Peptidase_M50"/>
</dbReference>
<dbReference type="HOGENOM" id="CLU_037123_1_1_0"/>
<comment type="subcellular location">
    <subcellularLocation>
        <location evidence="1">Cell membrane</location>
        <topology evidence="1">Multi-pass membrane protein</topology>
    </subcellularLocation>
</comment>
<evidence type="ECO:0000259" key="18">
    <source>
        <dbReference type="PROSITE" id="PS51371"/>
    </source>
</evidence>
<evidence type="ECO:0000256" key="10">
    <source>
        <dbReference type="ARBA" id="ARBA00022989"/>
    </source>
</evidence>
<dbReference type="OrthoDB" id="9800627at2"/>
<sequence length="368" mass="40085">MFSWSIKLGRIFGIPFYLHWTFLILIAFVLLQSWAAHGDLREAFQAVVFILSLFGCVLLHELGHALAARRYGIPTEDITLMIIGGVARLRKMPENPLHELVVALAGPAVNLVIALVLIFSGLGVRIERDDHLHVSEIVFNNGPLGYLLIANVMLMIFNLIPAFPMDGGRVLRALLAMTMDYPKATRTAASIGQLFAIGFGFLGLYVGAPLLLLVALFVWISAGAEAYQVEERYATRDVSIGEAMLTDFVVLPPSATLGEAAEQLLAGSQQDFPIGHGPDAIVGVLPRSRLLEGLARLGPRALVTEAMTPGIEVVEMNGPLLPAMNRLREHGLACMQVRHQGRSVGLLTLENIAELMMIRAALEASRRI</sequence>
<feature type="binding site" evidence="16">
    <location>
        <position position="64"/>
    </location>
    <ligand>
        <name>Zn(2+)</name>
        <dbReference type="ChEBI" id="CHEBI:29105"/>
        <note>catalytic</note>
    </ligand>
</feature>
<dbReference type="Pfam" id="PF02163">
    <property type="entry name" value="Peptidase_M50"/>
    <property type="match status" value="2"/>
</dbReference>
<dbReference type="CDD" id="cd06164">
    <property type="entry name" value="S2P-M50_SpoIVFB_CBS"/>
    <property type="match status" value="1"/>
</dbReference>
<dbReference type="Proteomes" id="UP000008631">
    <property type="component" value="Chromosome"/>
</dbReference>
<evidence type="ECO:0000256" key="2">
    <source>
        <dbReference type="ARBA" id="ARBA00007931"/>
    </source>
</evidence>
<keyword evidence="13 14" id="KW-0472">Membrane</keyword>
<reference evidence="19 20" key="2">
    <citation type="journal article" date="2011" name="Stand. Genomic Sci.">
        <title>Complete genome sequence of Isosphaera pallida type strain (IS1B).</title>
        <authorList>
            <consortium name="US DOE Joint Genome Institute (JGI-PGF)"/>
            <person name="Goker M."/>
            <person name="Cleland D."/>
            <person name="Saunders E."/>
            <person name="Lapidus A."/>
            <person name="Nolan M."/>
            <person name="Lucas S."/>
            <person name="Hammon N."/>
            <person name="Deshpande S."/>
            <person name="Cheng J.F."/>
            <person name="Tapia R."/>
            <person name="Han C."/>
            <person name="Goodwin L."/>
            <person name="Pitluck S."/>
            <person name="Liolios K."/>
            <person name="Pagani I."/>
            <person name="Ivanova N."/>
            <person name="Mavromatis K."/>
            <person name="Pati A."/>
            <person name="Chen A."/>
            <person name="Palaniappan K."/>
            <person name="Land M."/>
            <person name="Hauser L."/>
            <person name="Chang Y.J."/>
            <person name="Jeffries C.D."/>
            <person name="Detter J.C."/>
            <person name="Beck B."/>
            <person name="Woyke T."/>
            <person name="Bristow J."/>
            <person name="Eisen J.A."/>
            <person name="Markowitz V."/>
            <person name="Hugenholtz P."/>
            <person name="Kyrpides N.C."/>
            <person name="Klenk H.P."/>
        </authorList>
    </citation>
    <scope>NUCLEOTIDE SEQUENCE [LARGE SCALE GENOMIC DNA]</scope>
    <source>
        <strain evidence="20">ATCC 43644 / DSM 9630 / IS1B</strain>
    </source>
</reference>
<dbReference type="AlphaFoldDB" id="E8QZZ2"/>
<keyword evidence="5 14" id="KW-0812">Transmembrane</keyword>
<dbReference type="GO" id="GO:0046872">
    <property type="term" value="F:metal ion binding"/>
    <property type="evidence" value="ECO:0007669"/>
    <property type="project" value="UniProtKB-UniRule"/>
</dbReference>
<evidence type="ECO:0000256" key="8">
    <source>
        <dbReference type="ARBA" id="ARBA00022801"/>
    </source>
</evidence>
<dbReference type="PANTHER" id="PTHR39188:SF3">
    <property type="entry name" value="STAGE IV SPORULATION PROTEIN FB"/>
    <property type="match status" value="1"/>
</dbReference>
<dbReference type="PROSITE" id="PS51371">
    <property type="entry name" value="CBS"/>
    <property type="match status" value="1"/>
</dbReference>
<dbReference type="PANTHER" id="PTHR39188">
    <property type="entry name" value="MEMBRANE-ASSOCIATED ZINC METALLOPROTEASE M50B"/>
    <property type="match status" value="1"/>
</dbReference>
<comment type="caution">
    <text evidence="14">Lacks conserved residue(s) required for the propagation of feature annotation.</text>
</comment>
<dbReference type="SUPFAM" id="SSF54631">
    <property type="entry name" value="CBS-domain pair"/>
    <property type="match status" value="1"/>
</dbReference>
<evidence type="ECO:0000256" key="14">
    <source>
        <dbReference type="PIRNR" id="PIRNR006404"/>
    </source>
</evidence>
<feature type="binding site" evidence="16">
    <location>
        <position position="166"/>
    </location>
    <ligand>
        <name>Zn(2+)</name>
        <dbReference type="ChEBI" id="CHEBI:29105"/>
        <note>catalytic</note>
    </ligand>
</feature>
<comment type="cofactor">
    <cofactor evidence="14 16">
        <name>Zn(2+)</name>
        <dbReference type="ChEBI" id="CHEBI:29105"/>
    </cofactor>
    <text evidence="14 16">Binds 1 zinc ion per subunit.</text>
</comment>
<keyword evidence="4 14" id="KW-0645">Protease</keyword>
<dbReference type="Pfam" id="PF00571">
    <property type="entry name" value="CBS"/>
    <property type="match status" value="1"/>
</dbReference>
<reference key="1">
    <citation type="submission" date="2010-11" db="EMBL/GenBank/DDBJ databases">
        <title>The complete sequence of chromosome of Isophaera pallida ATCC 43644.</title>
        <authorList>
            <consortium name="US DOE Joint Genome Institute (JGI-PGF)"/>
            <person name="Lucas S."/>
            <person name="Copeland A."/>
            <person name="Lapidus A."/>
            <person name="Bruce D."/>
            <person name="Goodwin L."/>
            <person name="Pitluck S."/>
            <person name="Kyrpides N."/>
            <person name="Mavromatis K."/>
            <person name="Pagani I."/>
            <person name="Ivanova N."/>
            <person name="Saunders E."/>
            <person name="Brettin T."/>
            <person name="Detter J.C."/>
            <person name="Han C."/>
            <person name="Tapia R."/>
            <person name="Land M."/>
            <person name="Hauser L."/>
            <person name="Markowitz V."/>
            <person name="Cheng J.-F."/>
            <person name="Hugenholtz P."/>
            <person name="Woyke T."/>
            <person name="Wu D."/>
            <person name="Eisen J.A."/>
        </authorList>
    </citation>
    <scope>NUCLEOTIDE SEQUENCE</scope>
    <source>
        <strain>ATCC 43644</strain>
    </source>
</reference>
<dbReference type="Gene3D" id="3.10.580.10">
    <property type="entry name" value="CBS-domain"/>
    <property type="match status" value="1"/>
</dbReference>
<keyword evidence="8 14" id="KW-0378">Hydrolase</keyword>